<dbReference type="NCBIfam" id="NF001784">
    <property type="entry name" value="PRK00517.2-1"/>
    <property type="match status" value="1"/>
</dbReference>
<keyword evidence="3 6" id="KW-0489">Methyltransferase</keyword>
<dbReference type="PANTHER" id="PTHR43648:SF1">
    <property type="entry name" value="ELECTRON TRANSFER FLAVOPROTEIN BETA SUBUNIT LYSINE METHYLTRANSFERASE"/>
    <property type="match status" value="1"/>
</dbReference>
<feature type="binding site" evidence="6">
    <location>
        <position position="156"/>
    </location>
    <ligand>
        <name>S-adenosyl-L-methionine</name>
        <dbReference type="ChEBI" id="CHEBI:59789"/>
    </ligand>
</feature>
<comment type="caution">
    <text evidence="7">The sequence shown here is derived from an EMBL/GenBank/DDBJ whole genome shotgun (WGS) entry which is preliminary data.</text>
</comment>
<evidence type="ECO:0000256" key="5">
    <source>
        <dbReference type="ARBA" id="ARBA00022691"/>
    </source>
</evidence>
<dbReference type="Pfam" id="PF06325">
    <property type="entry name" value="PrmA"/>
    <property type="match status" value="1"/>
</dbReference>
<comment type="function">
    <text evidence="6">Methylates ribosomal protein L11.</text>
</comment>
<dbReference type="InterPro" id="IPR004498">
    <property type="entry name" value="Ribosomal_PrmA_MeTrfase"/>
</dbReference>
<protein>
    <recommendedName>
        <fullName evidence="6">Ribosomal protein L11 methyltransferase</fullName>
        <shortName evidence="6">L11 Mtase</shortName>
        <ecNumber evidence="6">2.1.1.-</ecNumber>
    </recommendedName>
</protein>
<keyword evidence="2 6" id="KW-0963">Cytoplasm</keyword>
<evidence type="ECO:0000256" key="4">
    <source>
        <dbReference type="ARBA" id="ARBA00022679"/>
    </source>
</evidence>
<evidence type="ECO:0000313" key="7">
    <source>
        <dbReference type="EMBL" id="MXU65306.1"/>
    </source>
</evidence>
<dbReference type="SUPFAM" id="SSF53335">
    <property type="entry name" value="S-adenosyl-L-methionine-dependent methyltransferases"/>
    <property type="match status" value="1"/>
</dbReference>
<comment type="subcellular location">
    <subcellularLocation>
        <location evidence="6">Cytoplasm</location>
    </subcellularLocation>
</comment>
<evidence type="ECO:0000313" key="8">
    <source>
        <dbReference type="Proteomes" id="UP000436016"/>
    </source>
</evidence>
<dbReference type="GO" id="GO:0032259">
    <property type="term" value="P:methylation"/>
    <property type="evidence" value="ECO:0007669"/>
    <property type="project" value="UniProtKB-KW"/>
</dbReference>
<keyword evidence="7" id="KW-0687">Ribonucleoprotein</keyword>
<feature type="binding site" evidence="6">
    <location>
        <position position="225"/>
    </location>
    <ligand>
        <name>S-adenosyl-L-methionine</name>
        <dbReference type="ChEBI" id="CHEBI:59789"/>
    </ligand>
</feature>
<dbReference type="Gene3D" id="3.40.50.150">
    <property type="entry name" value="Vaccinia Virus protein VP39"/>
    <property type="match status" value="1"/>
</dbReference>
<organism evidence="7 8">
    <name type="scientific">Oceanomicrobium pacificus</name>
    <dbReference type="NCBI Taxonomy" id="2692916"/>
    <lineage>
        <taxon>Bacteria</taxon>
        <taxon>Pseudomonadati</taxon>
        <taxon>Pseudomonadota</taxon>
        <taxon>Alphaproteobacteria</taxon>
        <taxon>Rhodobacterales</taxon>
        <taxon>Paracoccaceae</taxon>
        <taxon>Oceanomicrobium</taxon>
    </lineage>
</organism>
<feature type="binding site" evidence="6">
    <location>
        <position position="178"/>
    </location>
    <ligand>
        <name>S-adenosyl-L-methionine</name>
        <dbReference type="ChEBI" id="CHEBI:59789"/>
    </ligand>
</feature>
<dbReference type="InterPro" id="IPR050078">
    <property type="entry name" value="Ribosomal_L11_MeTrfase_PrmA"/>
</dbReference>
<dbReference type="EMBL" id="WUWG01000003">
    <property type="protein sequence ID" value="MXU65306.1"/>
    <property type="molecule type" value="Genomic_DNA"/>
</dbReference>
<name>A0A6B0TN71_9RHOB</name>
<feature type="binding site" evidence="6">
    <location>
        <position position="132"/>
    </location>
    <ligand>
        <name>S-adenosyl-L-methionine</name>
        <dbReference type="ChEBI" id="CHEBI:59789"/>
    </ligand>
</feature>
<dbReference type="HAMAP" id="MF_00735">
    <property type="entry name" value="Methyltr_PrmA"/>
    <property type="match status" value="1"/>
</dbReference>
<dbReference type="EC" id="2.1.1.-" evidence="6"/>
<keyword evidence="5 6" id="KW-0949">S-adenosyl-L-methionine</keyword>
<dbReference type="InterPro" id="IPR029063">
    <property type="entry name" value="SAM-dependent_MTases_sf"/>
</dbReference>
<dbReference type="AlphaFoldDB" id="A0A6B0TN71"/>
<evidence type="ECO:0000256" key="6">
    <source>
        <dbReference type="HAMAP-Rule" id="MF_00735"/>
    </source>
</evidence>
<sequence length="289" mass="30700">MPTYTALTTLPGQAAAEALAETLERLEPEPTGIGVFEVEDGSGTWEVGGYFTEKPDVAGLALLATMAGAKPFVVSRVEDRDWVAQVRRELTPVHAGRFVVYGSHDRDAVPAEKIGLEIDAAMAFGTGHHGTTQGCLEALSDLDRAGLRASNIADIGCGTGVLAMGAVKLWNAAAIASDIDPVAVDTARANMAANGLRGRVACVTAPGFRHDRLRRAAPYDLVFANILAGPLKRLAGDMARHVAPGGAIILSGILNRQAVSVERVYEGHGFTRMDLRRIGEWTTFTLRRT</sequence>
<dbReference type="Proteomes" id="UP000436016">
    <property type="component" value="Unassembled WGS sequence"/>
</dbReference>
<keyword evidence="4 6" id="KW-0808">Transferase</keyword>
<keyword evidence="7" id="KW-0689">Ribosomal protein</keyword>
<dbReference type="GO" id="GO:0005737">
    <property type="term" value="C:cytoplasm"/>
    <property type="evidence" value="ECO:0007669"/>
    <property type="project" value="UniProtKB-SubCell"/>
</dbReference>
<evidence type="ECO:0000256" key="2">
    <source>
        <dbReference type="ARBA" id="ARBA00022490"/>
    </source>
</evidence>
<gene>
    <name evidence="6" type="primary">prmA</name>
    <name evidence="7" type="ORF">GSH16_07585</name>
</gene>
<accession>A0A6B0TN71</accession>
<dbReference type="PANTHER" id="PTHR43648">
    <property type="entry name" value="ELECTRON TRANSFER FLAVOPROTEIN BETA SUBUNIT LYSINE METHYLTRANSFERASE"/>
    <property type="match status" value="1"/>
</dbReference>
<reference evidence="7 8" key="1">
    <citation type="submission" date="2019-12" db="EMBL/GenBank/DDBJ databases">
        <title>Strain KN286 was isolated from seawater, which was collected from Caroline Seamount in the tropical western Pacific.</title>
        <authorList>
            <person name="Wang Q."/>
        </authorList>
    </citation>
    <scope>NUCLEOTIDE SEQUENCE [LARGE SCALE GENOMIC DNA]</scope>
    <source>
        <strain evidence="7 8">KN286</strain>
    </source>
</reference>
<evidence type="ECO:0000256" key="1">
    <source>
        <dbReference type="ARBA" id="ARBA00009741"/>
    </source>
</evidence>
<comment type="catalytic activity">
    <reaction evidence="6">
        <text>L-lysyl-[protein] + 3 S-adenosyl-L-methionine = N(6),N(6),N(6)-trimethyl-L-lysyl-[protein] + 3 S-adenosyl-L-homocysteine + 3 H(+)</text>
        <dbReference type="Rhea" id="RHEA:54192"/>
        <dbReference type="Rhea" id="RHEA-COMP:9752"/>
        <dbReference type="Rhea" id="RHEA-COMP:13826"/>
        <dbReference type="ChEBI" id="CHEBI:15378"/>
        <dbReference type="ChEBI" id="CHEBI:29969"/>
        <dbReference type="ChEBI" id="CHEBI:57856"/>
        <dbReference type="ChEBI" id="CHEBI:59789"/>
        <dbReference type="ChEBI" id="CHEBI:61961"/>
    </reaction>
</comment>
<keyword evidence="8" id="KW-1185">Reference proteome</keyword>
<evidence type="ECO:0000256" key="3">
    <source>
        <dbReference type="ARBA" id="ARBA00022603"/>
    </source>
</evidence>
<dbReference type="CDD" id="cd02440">
    <property type="entry name" value="AdoMet_MTases"/>
    <property type="match status" value="1"/>
</dbReference>
<dbReference type="GO" id="GO:0008276">
    <property type="term" value="F:protein methyltransferase activity"/>
    <property type="evidence" value="ECO:0007669"/>
    <property type="project" value="UniProtKB-UniRule"/>
</dbReference>
<proteinExistence type="inferred from homology"/>
<dbReference type="GO" id="GO:0005840">
    <property type="term" value="C:ribosome"/>
    <property type="evidence" value="ECO:0007669"/>
    <property type="project" value="UniProtKB-KW"/>
</dbReference>
<comment type="similarity">
    <text evidence="1 6">Belongs to the methyltransferase superfamily. PrmA family.</text>
</comment>
<dbReference type="RefSeq" id="WP_160853665.1">
    <property type="nucleotide sequence ID" value="NZ_WUWG01000003.1"/>
</dbReference>